<keyword evidence="4 9" id="KW-0418">Kinase</keyword>
<name>G0QZK8_ICHMU</name>
<protein>
    <submittedName>
        <fullName evidence="9">Protein kinase domain protein</fullName>
        <ecNumber evidence="9">2.7.11.13</ecNumber>
    </submittedName>
</protein>
<organism evidence="9 10">
    <name type="scientific">Ichthyophthirius multifiliis</name>
    <name type="common">White spot disease agent</name>
    <name type="synonym">Ich</name>
    <dbReference type="NCBI Taxonomy" id="5932"/>
    <lineage>
        <taxon>Eukaryota</taxon>
        <taxon>Sar</taxon>
        <taxon>Alveolata</taxon>
        <taxon>Ciliophora</taxon>
        <taxon>Intramacronucleata</taxon>
        <taxon>Oligohymenophorea</taxon>
        <taxon>Hymenostomatida</taxon>
        <taxon>Ophryoglenina</taxon>
        <taxon>Ichthyophthirius</taxon>
    </lineage>
</organism>
<dbReference type="RefSeq" id="XP_004030585.1">
    <property type="nucleotide sequence ID" value="XM_004030537.1"/>
</dbReference>
<evidence type="ECO:0000256" key="2">
    <source>
        <dbReference type="ARBA" id="ARBA00022679"/>
    </source>
</evidence>
<feature type="domain" description="Protein kinase" evidence="7">
    <location>
        <begin position="1"/>
        <end position="234"/>
    </location>
</feature>
<feature type="domain" description="AGC-kinase C-terminal" evidence="8">
    <location>
        <begin position="235"/>
        <end position="300"/>
    </location>
</feature>
<dbReference type="InterPro" id="IPR000961">
    <property type="entry name" value="AGC-kinase_C"/>
</dbReference>
<evidence type="ECO:0000256" key="3">
    <source>
        <dbReference type="ARBA" id="ARBA00022741"/>
    </source>
</evidence>
<dbReference type="Gene3D" id="3.30.200.20">
    <property type="entry name" value="Phosphorylase Kinase, domain 1"/>
    <property type="match status" value="1"/>
</dbReference>
<evidence type="ECO:0000313" key="10">
    <source>
        <dbReference type="Proteomes" id="UP000008983"/>
    </source>
</evidence>
<evidence type="ECO:0000256" key="6">
    <source>
        <dbReference type="SAM" id="MobiDB-lite"/>
    </source>
</evidence>
<dbReference type="Gene3D" id="1.10.510.10">
    <property type="entry name" value="Transferase(Phosphotransferase) domain 1"/>
    <property type="match status" value="1"/>
</dbReference>
<dbReference type="InterPro" id="IPR000719">
    <property type="entry name" value="Prot_kinase_dom"/>
</dbReference>
<dbReference type="FunFam" id="1.10.510.10:FF:000210">
    <property type="entry name" value="Non-specific serine/threonine protein kinase"/>
    <property type="match status" value="1"/>
</dbReference>
<dbReference type="InterPro" id="IPR008271">
    <property type="entry name" value="Ser/Thr_kinase_AS"/>
</dbReference>
<keyword evidence="10" id="KW-1185">Reference proteome</keyword>
<dbReference type="EMBL" id="GL984155">
    <property type="protein sequence ID" value="EGR29349.1"/>
    <property type="molecule type" value="Genomic_DNA"/>
</dbReference>
<keyword evidence="2 9" id="KW-0808">Transferase</keyword>
<dbReference type="Pfam" id="PF00069">
    <property type="entry name" value="Pkinase"/>
    <property type="match status" value="1"/>
</dbReference>
<evidence type="ECO:0000259" key="8">
    <source>
        <dbReference type="PROSITE" id="PS51285"/>
    </source>
</evidence>
<dbReference type="GeneID" id="14905450"/>
<dbReference type="Proteomes" id="UP000008983">
    <property type="component" value="Unassembled WGS sequence"/>
</dbReference>
<keyword evidence="1" id="KW-0723">Serine/threonine-protein kinase</keyword>
<dbReference type="PANTHER" id="PTHR24351">
    <property type="entry name" value="RIBOSOMAL PROTEIN S6 KINASE"/>
    <property type="match status" value="1"/>
</dbReference>
<dbReference type="eggNOG" id="KOG0598">
    <property type="taxonomic scope" value="Eukaryota"/>
</dbReference>
<sequence>MKIIKKSKIMEQSLNRKMLVEKTVLLENKHPFLVRLKYSFQTEKKLYLVMEYCPGGELYSYIVRYKKFTLEISRFIAAEIVLGLYYLHEKMKIIYRDLKPENILVSEDGHVKIADFGLGKQLKTPNQLTYTFLGTPEYIAPEIIKCKQSNYKDGYTKKCDTWAFGIFLYELIIGQPPFTHPQRNWNIIMKLIIANNPQFSEDINSDAKDLILKCLKNEPQERPNWNEIKSHQFFQDIDWERLYNKQYESPLKQYVNKSKNKQQRPKPILETPANDILDLPNINGFTYDPQTLPGKISMFQ</sequence>
<evidence type="ECO:0000256" key="5">
    <source>
        <dbReference type="ARBA" id="ARBA00022840"/>
    </source>
</evidence>
<keyword evidence="5" id="KW-0067">ATP-binding</keyword>
<dbReference type="GO" id="GO:0004697">
    <property type="term" value="F:diacylglycerol-dependent serine/threonine kinase activity"/>
    <property type="evidence" value="ECO:0007669"/>
    <property type="project" value="UniProtKB-EC"/>
</dbReference>
<reference evidence="9 10" key="1">
    <citation type="submission" date="2011-07" db="EMBL/GenBank/DDBJ databases">
        <authorList>
            <person name="Coyne R."/>
            <person name="Brami D."/>
            <person name="Johnson J."/>
            <person name="Hostetler J."/>
            <person name="Hannick L."/>
            <person name="Clark T."/>
            <person name="Cassidy-Hanley D."/>
            <person name="Inman J."/>
        </authorList>
    </citation>
    <scope>NUCLEOTIDE SEQUENCE [LARGE SCALE GENOMIC DNA]</scope>
    <source>
        <strain evidence="9 10">G5</strain>
    </source>
</reference>
<dbReference type="STRING" id="857967.G0QZK8"/>
<evidence type="ECO:0000313" key="9">
    <source>
        <dbReference type="EMBL" id="EGR29349.1"/>
    </source>
</evidence>
<keyword evidence="3" id="KW-0547">Nucleotide-binding</keyword>
<evidence type="ECO:0000256" key="4">
    <source>
        <dbReference type="ARBA" id="ARBA00022777"/>
    </source>
</evidence>
<dbReference type="PROSITE" id="PS00108">
    <property type="entry name" value="PROTEIN_KINASE_ST"/>
    <property type="match status" value="1"/>
</dbReference>
<dbReference type="OrthoDB" id="354826at2759"/>
<proteinExistence type="predicted"/>
<dbReference type="PROSITE" id="PS50011">
    <property type="entry name" value="PROTEIN_KINASE_DOM"/>
    <property type="match status" value="1"/>
</dbReference>
<dbReference type="PROSITE" id="PS51285">
    <property type="entry name" value="AGC_KINASE_CTER"/>
    <property type="match status" value="1"/>
</dbReference>
<dbReference type="CDD" id="cd05123">
    <property type="entry name" value="STKc_AGC"/>
    <property type="match status" value="1"/>
</dbReference>
<evidence type="ECO:0000259" key="7">
    <source>
        <dbReference type="PROSITE" id="PS50011"/>
    </source>
</evidence>
<evidence type="ECO:0000256" key="1">
    <source>
        <dbReference type="ARBA" id="ARBA00022527"/>
    </source>
</evidence>
<dbReference type="SMART" id="SM00220">
    <property type="entry name" value="S_TKc"/>
    <property type="match status" value="1"/>
</dbReference>
<dbReference type="InterPro" id="IPR011009">
    <property type="entry name" value="Kinase-like_dom_sf"/>
</dbReference>
<dbReference type="InParanoid" id="G0QZK8"/>
<dbReference type="AlphaFoldDB" id="G0QZK8"/>
<dbReference type="GO" id="GO:0005524">
    <property type="term" value="F:ATP binding"/>
    <property type="evidence" value="ECO:0007669"/>
    <property type="project" value="UniProtKB-KW"/>
</dbReference>
<dbReference type="OMA" id="EQTKFCA"/>
<gene>
    <name evidence="9" type="ORF">IMG5_157600</name>
</gene>
<dbReference type="EC" id="2.7.11.13" evidence="9"/>
<feature type="region of interest" description="Disordered" evidence="6">
    <location>
        <begin position="254"/>
        <end position="273"/>
    </location>
</feature>
<dbReference type="InterPro" id="IPR045270">
    <property type="entry name" value="STKc_AGC"/>
</dbReference>
<accession>G0QZK8</accession>
<dbReference type="SUPFAM" id="SSF56112">
    <property type="entry name" value="Protein kinase-like (PK-like)"/>
    <property type="match status" value="1"/>
</dbReference>